<evidence type="ECO:0000256" key="3">
    <source>
        <dbReference type="ARBA" id="ARBA00022448"/>
    </source>
</evidence>
<keyword evidence="7" id="KW-0496">Mitochondrion</keyword>
<feature type="repeat" description="Solcar" evidence="9">
    <location>
        <begin position="207"/>
        <end position="295"/>
    </location>
</feature>
<keyword evidence="6" id="KW-1133">Transmembrane helix</keyword>
<proteinExistence type="inferred from homology"/>
<evidence type="ECO:0000256" key="6">
    <source>
        <dbReference type="ARBA" id="ARBA00022989"/>
    </source>
</evidence>
<dbReference type="Proteomes" id="UP000232323">
    <property type="component" value="Unassembled WGS sequence"/>
</dbReference>
<evidence type="ECO:0000256" key="5">
    <source>
        <dbReference type="ARBA" id="ARBA00022737"/>
    </source>
</evidence>
<keyword evidence="5" id="KW-0677">Repeat</keyword>
<dbReference type="InterPro" id="IPR018108">
    <property type="entry name" value="MCP_transmembrane"/>
</dbReference>
<evidence type="ECO:0000256" key="8">
    <source>
        <dbReference type="ARBA" id="ARBA00023136"/>
    </source>
</evidence>
<evidence type="ECO:0000256" key="1">
    <source>
        <dbReference type="ARBA" id="ARBA00004225"/>
    </source>
</evidence>
<dbReference type="GO" id="GO:0031966">
    <property type="term" value="C:mitochondrial membrane"/>
    <property type="evidence" value="ECO:0007669"/>
    <property type="project" value="UniProtKB-SubCell"/>
</dbReference>
<dbReference type="OrthoDB" id="1924968at2759"/>
<protein>
    <submittedName>
        <fullName evidence="11">Uncharacterized protein</fullName>
    </submittedName>
</protein>
<gene>
    <name evidence="11" type="ORF">CEUSTIGMA_g3643.t1</name>
</gene>
<dbReference type="AlphaFoldDB" id="A0A250WZS8"/>
<dbReference type="GO" id="GO:0005469">
    <property type="term" value="F:succinate:fumarate antiporter activity"/>
    <property type="evidence" value="ECO:0007669"/>
    <property type="project" value="TreeGrafter"/>
</dbReference>
<dbReference type="PANTHER" id="PTHR45788">
    <property type="entry name" value="SUCCINATE/FUMARATE MITOCHONDRIAL TRANSPORTER-RELATED"/>
    <property type="match status" value="1"/>
</dbReference>
<evidence type="ECO:0000256" key="9">
    <source>
        <dbReference type="PROSITE-ProRule" id="PRU00282"/>
    </source>
</evidence>
<organism evidence="11 12">
    <name type="scientific">Chlamydomonas eustigma</name>
    <dbReference type="NCBI Taxonomy" id="1157962"/>
    <lineage>
        <taxon>Eukaryota</taxon>
        <taxon>Viridiplantae</taxon>
        <taxon>Chlorophyta</taxon>
        <taxon>core chlorophytes</taxon>
        <taxon>Chlorophyceae</taxon>
        <taxon>CS clade</taxon>
        <taxon>Chlamydomonadales</taxon>
        <taxon>Chlamydomonadaceae</taxon>
        <taxon>Chlamydomonas</taxon>
    </lineage>
</organism>
<keyword evidence="12" id="KW-1185">Reference proteome</keyword>
<accession>A0A250WZS8</accession>
<comment type="caution">
    <text evidence="11">The sequence shown here is derived from an EMBL/GenBank/DDBJ whole genome shotgun (WGS) entry which is preliminary data.</text>
</comment>
<dbReference type="InterPro" id="IPR023395">
    <property type="entry name" value="MCP_dom_sf"/>
</dbReference>
<dbReference type="STRING" id="1157962.A0A250WZS8"/>
<dbReference type="EMBL" id="BEGY01000016">
    <property type="protein sequence ID" value="GAX76199.1"/>
    <property type="molecule type" value="Genomic_DNA"/>
</dbReference>
<comment type="subcellular location">
    <subcellularLocation>
        <location evidence="1">Mitochondrion membrane</location>
        <topology evidence="1">Multi-pass membrane protein</topology>
    </subcellularLocation>
</comment>
<keyword evidence="8 9" id="KW-0472">Membrane</keyword>
<dbReference type="SUPFAM" id="SSF103506">
    <property type="entry name" value="Mitochondrial carrier"/>
    <property type="match status" value="1"/>
</dbReference>
<evidence type="ECO:0000313" key="12">
    <source>
        <dbReference type="Proteomes" id="UP000232323"/>
    </source>
</evidence>
<reference evidence="11 12" key="1">
    <citation type="submission" date="2017-08" db="EMBL/GenBank/DDBJ databases">
        <title>Acidophilic green algal genome provides insights into adaptation to an acidic environment.</title>
        <authorList>
            <person name="Hirooka S."/>
            <person name="Hirose Y."/>
            <person name="Kanesaki Y."/>
            <person name="Higuchi S."/>
            <person name="Fujiwara T."/>
            <person name="Onuma R."/>
            <person name="Era A."/>
            <person name="Ohbayashi R."/>
            <person name="Uzuka A."/>
            <person name="Nozaki H."/>
            <person name="Yoshikawa H."/>
            <person name="Miyagishima S.Y."/>
        </authorList>
    </citation>
    <scope>NUCLEOTIDE SEQUENCE [LARGE SCALE GENOMIC DNA]</scope>
    <source>
        <strain evidence="11 12">NIES-2499</strain>
    </source>
</reference>
<dbReference type="PROSITE" id="PS50920">
    <property type="entry name" value="SOLCAR"/>
    <property type="match status" value="3"/>
</dbReference>
<dbReference type="Pfam" id="PF00153">
    <property type="entry name" value="Mito_carr"/>
    <property type="match status" value="3"/>
</dbReference>
<dbReference type="PANTHER" id="PTHR45788:SF2">
    <property type="entry name" value="SUCCINATE_FUMARATE MITOCHONDRIAL TRANSPORTER"/>
    <property type="match status" value="1"/>
</dbReference>
<dbReference type="InterPro" id="IPR049563">
    <property type="entry name" value="TXTP-like"/>
</dbReference>
<evidence type="ECO:0000256" key="2">
    <source>
        <dbReference type="ARBA" id="ARBA00006375"/>
    </source>
</evidence>
<feature type="repeat" description="Solcar" evidence="9">
    <location>
        <begin position="11"/>
        <end position="96"/>
    </location>
</feature>
<dbReference type="Gene3D" id="1.50.40.10">
    <property type="entry name" value="Mitochondrial carrier domain"/>
    <property type="match status" value="1"/>
</dbReference>
<feature type="repeat" description="Solcar" evidence="9">
    <location>
        <begin position="104"/>
        <end position="195"/>
    </location>
</feature>
<evidence type="ECO:0000256" key="7">
    <source>
        <dbReference type="ARBA" id="ARBA00023128"/>
    </source>
</evidence>
<keyword evidence="4 9" id="KW-0812">Transmembrane</keyword>
<evidence type="ECO:0000256" key="10">
    <source>
        <dbReference type="RuleBase" id="RU000488"/>
    </source>
</evidence>
<evidence type="ECO:0000256" key="4">
    <source>
        <dbReference type="ARBA" id="ARBA00022692"/>
    </source>
</evidence>
<name>A0A250WZS8_9CHLO</name>
<comment type="similarity">
    <text evidence="2 10">Belongs to the mitochondrial carrier (TC 2.A.29) family.</text>
</comment>
<sequence>MAEHKSKKPQLSPFLKGFAGSLGGVAEACLLQPIDVIKTRIQLDKGGKYKGIVQTGQTIIKEEGMRSLWKGLTPFATHLTLKYALRMGSNSLYQNLLRSKDGSLTTGARMGAGLMAGVTEALVIVTPFEVVKIRLQQQRGLTKDAMKYKGPVHGAFTILREEGILGLWSGAAPTVLRNGTNQMCLFIAKPTLDSVLWAKHDGDGKQLSPVQSMTSGFLAAFVGPCATGPFDVAKTRMMAQTKEGGFKYKGFFDVLIKIPKEEGILAYWKGLLPRLLRIPPGQAIVWAVSDQITGYFERQLSTK</sequence>
<keyword evidence="3 10" id="KW-0813">Transport</keyword>
<evidence type="ECO:0000313" key="11">
    <source>
        <dbReference type="EMBL" id="GAX76199.1"/>
    </source>
</evidence>